<dbReference type="EMBL" id="LTDL01000006">
    <property type="protein sequence ID" value="OAG32311.1"/>
    <property type="molecule type" value="Genomic_DNA"/>
</dbReference>
<comment type="caution">
    <text evidence="3">The sequence shown here is derived from an EMBL/GenBank/DDBJ whole genome shotgun (WGS) entry which is preliminary data.</text>
</comment>
<evidence type="ECO:0000256" key="1">
    <source>
        <dbReference type="SAM" id="MobiDB-lite"/>
    </source>
</evidence>
<feature type="region of interest" description="Disordered" evidence="1">
    <location>
        <begin position="238"/>
        <end position="265"/>
    </location>
</feature>
<evidence type="ECO:0008006" key="5">
    <source>
        <dbReference type="Google" id="ProtNLM"/>
    </source>
</evidence>
<evidence type="ECO:0000313" key="3">
    <source>
        <dbReference type="EMBL" id="OAG32311.1"/>
    </source>
</evidence>
<keyword evidence="2" id="KW-0732">Signal</keyword>
<evidence type="ECO:0000313" key="4">
    <source>
        <dbReference type="Proteomes" id="UP000185944"/>
    </source>
</evidence>
<dbReference type="OrthoDB" id="2195856at2759"/>
<evidence type="ECO:0000256" key="2">
    <source>
        <dbReference type="SAM" id="SignalP"/>
    </source>
</evidence>
<dbReference type="GeneID" id="93648412"/>
<accession>A0A177ELG1</accession>
<name>A0A177ELG1_9MICR</name>
<dbReference type="RefSeq" id="XP_067545753.1">
    <property type="nucleotide sequence ID" value="XM_067689480.1"/>
</dbReference>
<dbReference type="Proteomes" id="UP000185944">
    <property type="component" value="Unassembled WGS sequence"/>
</dbReference>
<protein>
    <recommendedName>
        <fullName evidence="5">NADH:ubiquinone oxidoreductase intermediate-associated protein 30 domain-containing protein</fullName>
    </recommendedName>
</protein>
<sequence length="284" mass="30654">MKLLAVLALIASQVLAVNNISESIFDIFFSDVPGDIVLESGAFGNITRYLGNVSFVNRVIGNASIVDYYSISTSLGEVGNATRTISASGGTMFGVNPFLECKFVVDVSEARSSSMEALVVTDPDALRIVSIKFIAFNMSAESTVSELIPNNSGITWYPFPPTNIFPSISYFDEGATLSNAFYGFADRSSSPLYLEVYPMHRQVAEISFFGVIPRGSGLLAPCDPEIAIVAVGGVVVEEEETPADDEETAPEEDEEEEEEEGFEEVLPLPMVRSLAQKRTQAISA</sequence>
<gene>
    <name evidence="3" type="ORF">NEDG_02062</name>
</gene>
<feature type="signal peptide" evidence="2">
    <location>
        <begin position="1"/>
        <end position="16"/>
    </location>
</feature>
<reference evidence="3 4" key="1">
    <citation type="submission" date="2016-02" db="EMBL/GenBank/DDBJ databases">
        <title>Discovery of a natural microsporidian pathogen with a broad tissue tropism in Caenorhabditis elegans.</title>
        <authorList>
            <person name="Luallen R.J."/>
            <person name="Reinke A.W."/>
            <person name="Tong L."/>
            <person name="Botts M.R."/>
            <person name="Felix M.-A."/>
            <person name="Troemel E.R."/>
        </authorList>
    </citation>
    <scope>NUCLEOTIDE SEQUENCE [LARGE SCALE GENOMIC DNA]</scope>
    <source>
        <strain evidence="3 4">JUm2807</strain>
    </source>
</reference>
<dbReference type="AlphaFoldDB" id="A0A177ELG1"/>
<dbReference type="VEuPathDB" id="MicrosporidiaDB:NEDG_02062"/>
<feature type="compositionally biased region" description="Acidic residues" evidence="1">
    <location>
        <begin position="238"/>
        <end position="263"/>
    </location>
</feature>
<organism evidence="3 4">
    <name type="scientific">Nematocida displodere</name>
    <dbReference type="NCBI Taxonomy" id="1805483"/>
    <lineage>
        <taxon>Eukaryota</taxon>
        <taxon>Fungi</taxon>
        <taxon>Fungi incertae sedis</taxon>
        <taxon>Microsporidia</taxon>
        <taxon>Nematocida</taxon>
    </lineage>
</organism>
<proteinExistence type="predicted"/>
<keyword evidence="4" id="KW-1185">Reference proteome</keyword>
<feature type="chain" id="PRO_5008060570" description="NADH:ubiquinone oxidoreductase intermediate-associated protein 30 domain-containing protein" evidence="2">
    <location>
        <begin position="17"/>
        <end position="284"/>
    </location>
</feature>